<dbReference type="InterPro" id="IPR036397">
    <property type="entry name" value="RNaseH_sf"/>
</dbReference>
<dbReference type="Gene3D" id="3.30.420.10">
    <property type="entry name" value="Ribonuclease H-like superfamily/Ribonuclease H"/>
    <property type="match status" value="1"/>
</dbReference>
<proteinExistence type="predicted"/>
<organism evidence="1 2">
    <name type="scientific">Araneus ventricosus</name>
    <name type="common">Orbweaver spider</name>
    <name type="synonym">Epeira ventricosa</name>
    <dbReference type="NCBI Taxonomy" id="182803"/>
    <lineage>
        <taxon>Eukaryota</taxon>
        <taxon>Metazoa</taxon>
        <taxon>Ecdysozoa</taxon>
        <taxon>Arthropoda</taxon>
        <taxon>Chelicerata</taxon>
        <taxon>Arachnida</taxon>
        <taxon>Araneae</taxon>
        <taxon>Araneomorphae</taxon>
        <taxon>Entelegynae</taxon>
        <taxon>Araneoidea</taxon>
        <taxon>Araneidae</taxon>
        <taxon>Araneus</taxon>
    </lineage>
</organism>
<name>A0A4Y2Q830_ARAVE</name>
<dbReference type="Proteomes" id="UP000499080">
    <property type="component" value="Unassembled WGS sequence"/>
</dbReference>
<gene>
    <name evidence="1" type="ORF">AVEN_36585_1</name>
</gene>
<dbReference type="CDD" id="cd09276">
    <property type="entry name" value="Rnase_HI_RT_non_LTR"/>
    <property type="match status" value="1"/>
</dbReference>
<keyword evidence="2" id="KW-1185">Reference proteome</keyword>
<dbReference type="InterPro" id="IPR012337">
    <property type="entry name" value="RNaseH-like_sf"/>
</dbReference>
<dbReference type="GO" id="GO:0003676">
    <property type="term" value="F:nucleic acid binding"/>
    <property type="evidence" value="ECO:0007669"/>
    <property type="project" value="InterPro"/>
</dbReference>
<dbReference type="AlphaFoldDB" id="A0A4Y2Q830"/>
<protein>
    <submittedName>
        <fullName evidence="1">Uncharacterized protein</fullName>
    </submittedName>
</protein>
<comment type="caution">
    <text evidence="1">The sequence shown here is derived from an EMBL/GenBank/DDBJ whole genome shotgun (WGS) entry which is preliminary data.</text>
</comment>
<accession>A0A4Y2Q830</accession>
<evidence type="ECO:0000313" key="1">
    <source>
        <dbReference type="EMBL" id="GBN59050.1"/>
    </source>
</evidence>
<reference evidence="1 2" key="1">
    <citation type="journal article" date="2019" name="Sci. Rep.">
        <title>Orb-weaving spider Araneus ventricosus genome elucidates the spidroin gene catalogue.</title>
        <authorList>
            <person name="Kono N."/>
            <person name="Nakamura H."/>
            <person name="Ohtoshi R."/>
            <person name="Moran D.A.P."/>
            <person name="Shinohara A."/>
            <person name="Yoshida Y."/>
            <person name="Fujiwara M."/>
            <person name="Mori M."/>
            <person name="Tomita M."/>
            <person name="Arakawa K."/>
        </authorList>
    </citation>
    <scope>NUCLEOTIDE SEQUENCE [LARGE SCALE GENOMIC DNA]</scope>
</reference>
<dbReference type="SUPFAM" id="SSF53098">
    <property type="entry name" value="Ribonuclease H-like"/>
    <property type="match status" value="1"/>
</dbReference>
<evidence type="ECO:0000313" key="2">
    <source>
        <dbReference type="Proteomes" id="UP000499080"/>
    </source>
</evidence>
<dbReference type="EMBL" id="BGPR01013056">
    <property type="protein sequence ID" value="GBN59050.1"/>
    <property type="molecule type" value="Genomic_DNA"/>
</dbReference>
<sequence length="266" mass="30395">MRGNNNYKSEKKLLFTPNLNVVFEVVFKNEYNTLMSRIKLRYLLFTLNLFATRPCESPHSLSVRLHSAPRINTLLHLASSRVSSYQKYFTEFPGSTVRIAAYSLRTPSQSTRINTLLHLAYQEYFTEFPGSTVRIAAYSLRTPSQSTQSQYSTAFGTLIYTDGSKNEIGHTSSGVFVKHGRGVASLKRRNADYCSVFRSEMIATDMALDFVLKHQLFGEIWILSDSRSVVQYLDNWRDVSDGRGMAIFNKLRTLCNSCVLHLQWIP</sequence>